<feature type="domain" description="PAS" evidence="2">
    <location>
        <begin position="384"/>
        <end position="446"/>
    </location>
</feature>
<dbReference type="Pfam" id="PF12860">
    <property type="entry name" value="PAS_7"/>
    <property type="match status" value="1"/>
</dbReference>
<dbReference type="EMBL" id="CP123584">
    <property type="protein sequence ID" value="WZK89192.1"/>
    <property type="molecule type" value="Genomic_DNA"/>
</dbReference>
<proteinExistence type="predicted"/>
<accession>A0ABZ2XV50</accession>
<evidence type="ECO:0000259" key="2">
    <source>
        <dbReference type="SMART" id="SM00091"/>
    </source>
</evidence>
<evidence type="ECO:0000313" key="4">
    <source>
        <dbReference type="Proteomes" id="UP001623232"/>
    </source>
</evidence>
<organism evidence="3 4">
    <name type="scientific">Aliisedimentitalea scapharcae</name>
    <dbReference type="NCBI Taxonomy" id="1524259"/>
    <lineage>
        <taxon>Bacteria</taxon>
        <taxon>Pseudomonadati</taxon>
        <taxon>Pseudomonadota</taxon>
        <taxon>Alphaproteobacteria</taxon>
        <taxon>Rhodobacterales</taxon>
        <taxon>Roseobacteraceae</taxon>
        <taxon>Aliisedimentitalea</taxon>
    </lineage>
</organism>
<sequence>MQDFGIFDWLVIAAICLTAASLAVFVLSPRLNKFGSTIYSGVNVNDPVFLFDETLLIDKSSSAARLLCSCSDPTSWSGIRKMLLPTFPGLPETPDMLRTSGAMTLGGVGNNHGREAVCEWIDGVTRVHLRKAELPENPICGSELQNLRTAMDAAPYPVWRESEEGRIAWCNQAYENLHHRLKRTGRKVSDPLFPELSLPVVAGRKSRVSIPVPDSNQKLWFDVSTVPNDGGKLGYAVDINAVVDAEIAQRNFVQTLAKTFAQLSIGLAIFDRNRQLALFNPALIDLTALQADFLSSRPTLFDFFDRLRDSRVMPEPKDIKSWRQRISDLVEAAADGRYQETWSLPSGSVYSVSGRPHPDGAVAFLFEDITAEITLTRRFRSELELGQSIVDNLDQAIAVFSGDGTLTFSNATYHAMWGLDPDTSFAQMTVLESCRAWQDKCRPTMLWGRVSDIVQMREHRSESWEDVVEMRSGQRFTCKVSPIQNGATMICFSKMDGSEISEQDTVQLPVLT</sequence>
<reference evidence="3 4" key="1">
    <citation type="submission" date="2023-04" db="EMBL/GenBank/DDBJ databases">
        <title>Complete genome sequence of Alisedimentitalea scapharcae.</title>
        <authorList>
            <person name="Rong J.-C."/>
            <person name="Yi M.-L."/>
            <person name="Zhao Q."/>
        </authorList>
    </citation>
    <scope>NUCLEOTIDE SEQUENCE [LARGE SCALE GENOMIC DNA]</scope>
    <source>
        <strain evidence="3 4">KCTC 42119</strain>
    </source>
</reference>
<keyword evidence="4" id="KW-1185">Reference proteome</keyword>
<dbReference type="InterPro" id="IPR035965">
    <property type="entry name" value="PAS-like_dom_sf"/>
</dbReference>
<dbReference type="SMART" id="SM00091">
    <property type="entry name" value="PAS"/>
    <property type="match status" value="3"/>
</dbReference>
<evidence type="ECO:0000313" key="3">
    <source>
        <dbReference type="EMBL" id="WZK89192.1"/>
    </source>
</evidence>
<name>A0ABZ2XV50_9RHOB</name>
<feature type="transmembrane region" description="Helical" evidence="1">
    <location>
        <begin position="6"/>
        <end position="27"/>
    </location>
</feature>
<keyword evidence="1" id="KW-0812">Transmembrane</keyword>
<evidence type="ECO:0000256" key="1">
    <source>
        <dbReference type="SAM" id="Phobius"/>
    </source>
</evidence>
<dbReference type="RefSeq" id="WP_406647224.1">
    <property type="nucleotide sequence ID" value="NZ_CP123584.1"/>
</dbReference>
<keyword evidence="1" id="KW-1133">Transmembrane helix</keyword>
<feature type="domain" description="PAS" evidence="2">
    <location>
        <begin position="254"/>
        <end position="321"/>
    </location>
</feature>
<gene>
    <name evidence="3" type="ORF">QEZ52_01175</name>
</gene>
<feature type="domain" description="PAS" evidence="2">
    <location>
        <begin position="145"/>
        <end position="209"/>
    </location>
</feature>
<dbReference type="Proteomes" id="UP001623232">
    <property type="component" value="Chromosome"/>
</dbReference>
<protein>
    <submittedName>
        <fullName evidence="3">PAS-domain containing protein</fullName>
    </submittedName>
</protein>
<keyword evidence="1" id="KW-0472">Membrane</keyword>
<dbReference type="Pfam" id="PF13188">
    <property type="entry name" value="PAS_8"/>
    <property type="match status" value="1"/>
</dbReference>
<dbReference type="SUPFAM" id="SSF55785">
    <property type="entry name" value="PYP-like sensor domain (PAS domain)"/>
    <property type="match status" value="3"/>
</dbReference>
<dbReference type="InterPro" id="IPR000014">
    <property type="entry name" value="PAS"/>
</dbReference>